<dbReference type="InterPro" id="IPR024079">
    <property type="entry name" value="MetalloPept_cat_dom_sf"/>
</dbReference>
<evidence type="ECO:0000259" key="10">
    <source>
        <dbReference type="PROSITE" id="PS50215"/>
    </source>
</evidence>
<protein>
    <recommendedName>
        <fullName evidence="10">Peptidase M12B domain-containing protein</fullName>
    </recommendedName>
</protein>
<evidence type="ECO:0000256" key="7">
    <source>
        <dbReference type="ARBA" id="ARBA00023180"/>
    </source>
</evidence>
<feature type="compositionally biased region" description="Polar residues" evidence="9">
    <location>
        <begin position="230"/>
        <end position="239"/>
    </location>
</feature>
<evidence type="ECO:0000256" key="2">
    <source>
        <dbReference type="ARBA" id="ARBA00022723"/>
    </source>
</evidence>
<feature type="compositionally biased region" description="Low complexity" evidence="9">
    <location>
        <begin position="218"/>
        <end position="229"/>
    </location>
</feature>
<comment type="caution">
    <text evidence="11">The sequence shown here is derived from an EMBL/GenBank/DDBJ whole genome shotgun (WGS) entry which is preliminary data.</text>
</comment>
<evidence type="ECO:0000256" key="3">
    <source>
        <dbReference type="ARBA" id="ARBA00022801"/>
    </source>
</evidence>
<evidence type="ECO:0000256" key="5">
    <source>
        <dbReference type="ARBA" id="ARBA00023049"/>
    </source>
</evidence>
<keyword evidence="3" id="KW-0378">Hydrolase</keyword>
<gene>
    <name evidence="11" type="ORF">niasHS_010430</name>
</gene>
<dbReference type="PROSITE" id="PS50215">
    <property type="entry name" value="ADAM_MEPRO"/>
    <property type="match status" value="1"/>
</dbReference>
<feature type="region of interest" description="Disordered" evidence="9">
    <location>
        <begin position="217"/>
        <end position="243"/>
    </location>
</feature>
<sequence>MIALLMITKRALIMPKMWLFPLFLLAVQHFLLHAQFVQLVEMVDLDNVTFTKSVRFADNGTLLEDIHLLDKLYTVETAQRHNKKRAREEEKPPSAKKQKNKVVGKAHQRLEARILMVADHSLHETFMKLYGEDEYAAYTALSRYMLGVFTQLDTIFARLPFFTGTNSSSTASPPAARRIFLKLAAPPMVIVRPEDCPLRGPMLIALHQSTAAANATLSDQVSSSGDNSSTTINQNGTLDTNDESELDKAVATGIEGWNRLDALRAVQWIHRWIEHSEQMLPKHDHVMVLTRMDLISQRNDSATQGMAYVRAICRGADSVSVESSLAWQWVIDPSHISVVEDVGGLSTATVAAHELSHSLGAYHDGSDANANCSARQNFLMAPISASHTFSEQFGDTFPNAFVLSECSMRQIENFLSSVESECLRLNSGDDETDENFADQQQSSVVISSSSEFNNAHSSLSGDANILPKLEQRMPDEADQHQQHLTGDRIAAAGADGEWWSTMVSRGHGKPGEQFDSWKQCQIVFGSHYGNCRRKDFMLLNADPCRRLWCKNRNQRRWAPCETKGFLPMMDGTRCGDGKWCIRGACTDKSTIRKRSELSRNDGHSNDCRDLNRSFCASFTAEQMRSFCRVPNFSRICCANCGPILRQRKNKWKIYQMQGTDK</sequence>
<dbReference type="AlphaFoldDB" id="A0ABD2J4W5"/>
<dbReference type="SUPFAM" id="SSF55486">
    <property type="entry name" value="Metalloproteases ('zincins'), catalytic domain"/>
    <property type="match status" value="1"/>
</dbReference>
<feature type="active site" evidence="8">
    <location>
        <position position="354"/>
    </location>
</feature>
<evidence type="ECO:0000256" key="9">
    <source>
        <dbReference type="SAM" id="MobiDB-lite"/>
    </source>
</evidence>
<keyword evidence="5" id="KW-0482">Metalloprotease</keyword>
<dbReference type="GO" id="GO:0008237">
    <property type="term" value="F:metallopeptidase activity"/>
    <property type="evidence" value="ECO:0007669"/>
    <property type="project" value="UniProtKB-KW"/>
</dbReference>
<evidence type="ECO:0000256" key="4">
    <source>
        <dbReference type="ARBA" id="ARBA00022833"/>
    </source>
</evidence>
<dbReference type="Proteomes" id="UP001620645">
    <property type="component" value="Unassembled WGS sequence"/>
</dbReference>
<keyword evidence="2 8" id="KW-0479">Metal-binding</keyword>
<feature type="binding site" evidence="8">
    <location>
        <position position="357"/>
    </location>
    <ligand>
        <name>Zn(2+)</name>
        <dbReference type="ChEBI" id="CHEBI:29105"/>
        <note>catalytic</note>
    </ligand>
</feature>
<proteinExistence type="predicted"/>
<accession>A0ABD2J4W5</accession>
<reference evidence="11 12" key="1">
    <citation type="submission" date="2024-10" db="EMBL/GenBank/DDBJ databases">
        <authorList>
            <person name="Kim D."/>
        </authorList>
    </citation>
    <scope>NUCLEOTIDE SEQUENCE [LARGE SCALE GENOMIC DNA]</scope>
    <source>
        <strain evidence="11">Taebaek</strain>
    </source>
</reference>
<comment type="caution">
    <text evidence="8">Lacks conserved residue(s) required for the propagation of feature annotation.</text>
</comment>
<feature type="binding site" evidence="8">
    <location>
        <position position="363"/>
    </location>
    <ligand>
        <name>Zn(2+)</name>
        <dbReference type="ChEBI" id="CHEBI:29105"/>
        <note>catalytic</note>
    </ligand>
</feature>
<feature type="region of interest" description="Disordered" evidence="9">
    <location>
        <begin position="80"/>
        <end position="102"/>
    </location>
</feature>
<name>A0ABD2J4W5_HETSC</name>
<feature type="domain" description="Peptidase M12B" evidence="10">
    <location>
        <begin position="271"/>
        <end position="427"/>
    </location>
</feature>
<dbReference type="Pfam" id="PF01421">
    <property type="entry name" value="Reprolysin"/>
    <property type="match status" value="1"/>
</dbReference>
<dbReference type="Gene3D" id="3.40.1620.60">
    <property type="match status" value="1"/>
</dbReference>
<dbReference type="PANTHER" id="PTHR11905:SF159">
    <property type="entry name" value="ADAM METALLOPROTEASE"/>
    <property type="match status" value="1"/>
</dbReference>
<dbReference type="Pfam" id="PF17771">
    <property type="entry name" value="ADAMTS_CR_2"/>
    <property type="match status" value="1"/>
</dbReference>
<organism evidence="11 12">
    <name type="scientific">Heterodera schachtii</name>
    <name type="common">Sugarbeet cyst nematode worm</name>
    <name type="synonym">Tylenchus schachtii</name>
    <dbReference type="NCBI Taxonomy" id="97005"/>
    <lineage>
        <taxon>Eukaryota</taxon>
        <taxon>Metazoa</taxon>
        <taxon>Ecdysozoa</taxon>
        <taxon>Nematoda</taxon>
        <taxon>Chromadorea</taxon>
        <taxon>Rhabditida</taxon>
        <taxon>Tylenchina</taxon>
        <taxon>Tylenchomorpha</taxon>
        <taxon>Tylenchoidea</taxon>
        <taxon>Heteroderidae</taxon>
        <taxon>Heteroderinae</taxon>
        <taxon>Heterodera</taxon>
    </lineage>
</organism>
<keyword evidence="7" id="KW-0325">Glycoprotein</keyword>
<dbReference type="PANTHER" id="PTHR11905">
    <property type="entry name" value="ADAM A DISINTEGRIN AND METALLOPROTEASE DOMAIN"/>
    <property type="match status" value="1"/>
</dbReference>
<dbReference type="InterPro" id="IPR001590">
    <property type="entry name" value="Peptidase_M12B"/>
</dbReference>
<keyword evidence="12" id="KW-1185">Reference proteome</keyword>
<dbReference type="Gene3D" id="3.40.390.10">
    <property type="entry name" value="Collagenase (Catalytic Domain)"/>
    <property type="match status" value="1"/>
</dbReference>
<evidence type="ECO:0000256" key="8">
    <source>
        <dbReference type="PROSITE-ProRule" id="PRU00276"/>
    </source>
</evidence>
<dbReference type="GO" id="GO:0046872">
    <property type="term" value="F:metal ion binding"/>
    <property type="evidence" value="ECO:0007669"/>
    <property type="project" value="UniProtKB-KW"/>
</dbReference>
<evidence type="ECO:0000256" key="1">
    <source>
        <dbReference type="ARBA" id="ARBA00022670"/>
    </source>
</evidence>
<keyword evidence="6" id="KW-1015">Disulfide bond</keyword>
<dbReference type="GO" id="GO:0006508">
    <property type="term" value="P:proteolysis"/>
    <property type="evidence" value="ECO:0007669"/>
    <property type="project" value="UniProtKB-KW"/>
</dbReference>
<evidence type="ECO:0000313" key="11">
    <source>
        <dbReference type="EMBL" id="KAL3085361.1"/>
    </source>
</evidence>
<keyword evidence="1" id="KW-0645">Protease</keyword>
<evidence type="ECO:0000313" key="12">
    <source>
        <dbReference type="Proteomes" id="UP001620645"/>
    </source>
</evidence>
<dbReference type="EMBL" id="JBICCN010000232">
    <property type="protein sequence ID" value="KAL3085361.1"/>
    <property type="molecule type" value="Genomic_DNA"/>
</dbReference>
<feature type="binding site" evidence="8">
    <location>
        <position position="353"/>
    </location>
    <ligand>
        <name>Zn(2+)</name>
        <dbReference type="ChEBI" id="CHEBI:29105"/>
        <note>catalytic</note>
    </ligand>
</feature>
<keyword evidence="4 8" id="KW-0862">Zinc</keyword>
<evidence type="ECO:0000256" key="6">
    <source>
        <dbReference type="ARBA" id="ARBA00023157"/>
    </source>
</evidence>
<dbReference type="InterPro" id="IPR041645">
    <property type="entry name" value="ADAMTS_CR_2"/>
</dbReference>